<dbReference type="PRINTS" id="PR00792">
    <property type="entry name" value="PEPSIN"/>
</dbReference>
<dbReference type="FunFam" id="2.40.70.10:FF:000115">
    <property type="entry name" value="Lysosomal aspartic protease"/>
    <property type="match status" value="1"/>
</dbReference>
<keyword evidence="14" id="KW-1185">Reference proteome</keyword>
<evidence type="ECO:0000256" key="10">
    <source>
        <dbReference type="RuleBase" id="RU000454"/>
    </source>
</evidence>
<dbReference type="GO" id="GO:0006508">
    <property type="term" value="P:proteolysis"/>
    <property type="evidence" value="ECO:0007669"/>
    <property type="project" value="UniProtKB-KW"/>
</dbReference>
<name>A0A507EXI0_9FUNG</name>
<feature type="signal peptide" evidence="11">
    <location>
        <begin position="1"/>
        <end position="18"/>
    </location>
</feature>
<gene>
    <name evidence="13" type="ORF">CcCBS67573_g07139</name>
</gene>
<proteinExistence type="inferred from homology"/>
<dbReference type="Pfam" id="PF00026">
    <property type="entry name" value="Asp"/>
    <property type="match status" value="1"/>
</dbReference>
<dbReference type="EMBL" id="QEAP01000351">
    <property type="protein sequence ID" value="TPX68611.1"/>
    <property type="molecule type" value="Genomic_DNA"/>
</dbReference>
<dbReference type="OrthoDB" id="2747330at2759"/>
<evidence type="ECO:0000256" key="4">
    <source>
        <dbReference type="ARBA" id="ARBA00022670"/>
    </source>
</evidence>
<evidence type="ECO:0000313" key="14">
    <source>
        <dbReference type="Proteomes" id="UP000320333"/>
    </source>
</evidence>
<evidence type="ECO:0000256" key="2">
    <source>
        <dbReference type="ARBA" id="ARBA00007447"/>
    </source>
</evidence>
<evidence type="ECO:0000256" key="9">
    <source>
        <dbReference type="PIRSR" id="PIRSR601461-2"/>
    </source>
</evidence>
<feature type="domain" description="Peptidase A1" evidence="12">
    <location>
        <begin position="75"/>
        <end position="426"/>
    </location>
</feature>
<evidence type="ECO:0000256" key="11">
    <source>
        <dbReference type="SAM" id="SignalP"/>
    </source>
</evidence>
<dbReference type="InterPro" id="IPR001461">
    <property type="entry name" value="Aspartic_peptidase_A1"/>
</dbReference>
<organism evidence="13 14">
    <name type="scientific">Chytriomyces confervae</name>
    <dbReference type="NCBI Taxonomy" id="246404"/>
    <lineage>
        <taxon>Eukaryota</taxon>
        <taxon>Fungi</taxon>
        <taxon>Fungi incertae sedis</taxon>
        <taxon>Chytridiomycota</taxon>
        <taxon>Chytridiomycota incertae sedis</taxon>
        <taxon>Chytridiomycetes</taxon>
        <taxon>Chytridiales</taxon>
        <taxon>Chytriomycetaceae</taxon>
        <taxon>Chytriomyces</taxon>
    </lineage>
</organism>
<dbReference type="Proteomes" id="UP000320333">
    <property type="component" value="Unassembled WGS sequence"/>
</dbReference>
<evidence type="ECO:0000256" key="5">
    <source>
        <dbReference type="ARBA" id="ARBA00022729"/>
    </source>
</evidence>
<comment type="caution">
    <text evidence="13">The sequence shown here is derived from an EMBL/GenBank/DDBJ whole genome shotgun (WGS) entry which is preliminary data.</text>
</comment>
<dbReference type="InterPro" id="IPR001969">
    <property type="entry name" value="Aspartic_peptidase_AS"/>
</dbReference>
<protein>
    <recommendedName>
        <fullName evidence="3">rhizopuspepsin</fullName>
        <ecNumber evidence="3">3.4.23.21</ecNumber>
    </recommendedName>
</protein>
<dbReference type="PANTHER" id="PTHR47966:SF51">
    <property type="entry name" value="BETA-SITE APP-CLEAVING ENZYME, ISOFORM A-RELATED"/>
    <property type="match status" value="1"/>
</dbReference>
<dbReference type="Gene3D" id="2.40.70.10">
    <property type="entry name" value="Acid Proteases"/>
    <property type="match status" value="2"/>
</dbReference>
<dbReference type="AlphaFoldDB" id="A0A507EXI0"/>
<keyword evidence="6 10" id="KW-0064">Aspartyl protease</keyword>
<dbReference type="PROSITE" id="PS51767">
    <property type="entry name" value="PEPTIDASE_A1"/>
    <property type="match status" value="1"/>
</dbReference>
<dbReference type="STRING" id="246404.A0A507EXI0"/>
<reference evidence="13 14" key="1">
    <citation type="journal article" date="2019" name="Sci. Rep.">
        <title>Comparative genomics of chytrid fungi reveal insights into the obligate biotrophic and pathogenic lifestyle of Synchytrium endobioticum.</title>
        <authorList>
            <person name="van de Vossenberg B.T.L.H."/>
            <person name="Warris S."/>
            <person name="Nguyen H.D.T."/>
            <person name="van Gent-Pelzer M.P.E."/>
            <person name="Joly D.L."/>
            <person name="van de Geest H.C."/>
            <person name="Bonants P.J.M."/>
            <person name="Smith D.S."/>
            <person name="Levesque C.A."/>
            <person name="van der Lee T.A.J."/>
        </authorList>
    </citation>
    <scope>NUCLEOTIDE SEQUENCE [LARGE SCALE GENOMIC DNA]</scope>
    <source>
        <strain evidence="13 14">CBS 675.73</strain>
    </source>
</reference>
<comment type="similarity">
    <text evidence="2 10">Belongs to the peptidase A1 family.</text>
</comment>
<feature type="active site" evidence="8">
    <location>
        <position position="298"/>
    </location>
</feature>
<evidence type="ECO:0000256" key="8">
    <source>
        <dbReference type="PIRSR" id="PIRSR601461-1"/>
    </source>
</evidence>
<feature type="active site" evidence="8">
    <location>
        <position position="93"/>
    </location>
</feature>
<dbReference type="InterPro" id="IPR033121">
    <property type="entry name" value="PEPTIDASE_A1"/>
</dbReference>
<dbReference type="InterPro" id="IPR021109">
    <property type="entry name" value="Peptidase_aspartic_dom_sf"/>
</dbReference>
<dbReference type="PANTHER" id="PTHR47966">
    <property type="entry name" value="BETA-SITE APP-CLEAVING ENZYME, ISOFORM A-RELATED"/>
    <property type="match status" value="1"/>
</dbReference>
<dbReference type="SUPFAM" id="SSF50630">
    <property type="entry name" value="Acid proteases"/>
    <property type="match status" value="1"/>
</dbReference>
<dbReference type="InterPro" id="IPR034164">
    <property type="entry name" value="Pepsin-like_dom"/>
</dbReference>
<evidence type="ECO:0000256" key="1">
    <source>
        <dbReference type="ARBA" id="ARBA00001130"/>
    </source>
</evidence>
<dbReference type="CDD" id="cd05471">
    <property type="entry name" value="pepsin_like"/>
    <property type="match status" value="1"/>
</dbReference>
<dbReference type="PROSITE" id="PS00141">
    <property type="entry name" value="ASP_PROTEASE"/>
    <property type="match status" value="1"/>
</dbReference>
<dbReference type="EC" id="3.4.23.21" evidence="3"/>
<keyword evidence="5 11" id="KW-0732">Signal</keyword>
<evidence type="ECO:0000256" key="6">
    <source>
        <dbReference type="ARBA" id="ARBA00022750"/>
    </source>
</evidence>
<accession>A0A507EXI0</accession>
<keyword evidence="4 10" id="KW-0645">Protease</keyword>
<comment type="catalytic activity">
    <reaction evidence="1">
        <text>Hydrolysis of proteins with broad specificity similar to that of pepsin A, preferring hydrophobic residues at P1 and P1'. Clots milk and activates trypsinogen. Does not cleave 4-Gln-|-His-5, but does cleave 10-His-|-Leu-11 and 12-Val-|-Glu-13 in B chain of insulin.</text>
        <dbReference type="EC" id="3.4.23.21"/>
    </reaction>
</comment>
<evidence type="ECO:0000256" key="7">
    <source>
        <dbReference type="ARBA" id="ARBA00022801"/>
    </source>
</evidence>
<dbReference type="GO" id="GO:0004190">
    <property type="term" value="F:aspartic-type endopeptidase activity"/>
    <property type="evidence" value="ECO:0007669"/>
    <property type="project" value="UniProtKB-KW"/>
</dbReference>
<feature type="disulfide bond" evidence="9">
    <location>
        <begin position="106"/>
        <end position="112"/>
    </location>
</feature>
<evidence type="ECO:0000256" key="3">
    <source>
        <dbReference type="ARBA" id="ARBA00013205"/>
    </source>
</evidence>
<sequence>MLLAAVALLTTLHQGAECAPASTTTTAPTEEPGLVRLSLDRVSLTDPHTPNSATSRWAVSGASSAEMLSTGDYAYYAQITVGTPVQAFTVQLDTGSSAMWLGSKDCNAKGNCNDRSGFDPTASSTFRDVSNGKSNGVKYGTGQVSGFDVTDTVTWGIYNIPQQQFILVDNEDSIIKNFNDKQSDGLIGLAWQNGNTSSKLWYPSVINSLMASKSIMQPVFSIWLNPSTIDTTTSNMKKNGGELVFGGISSQRFTGSVRYYKVIDPYFWAVNMGSVSVWTAGSTATNVQAPTGRSALFDSGTSKIYLESSFLVKNVLTPIYGSLGKSVPASSQLDSGFNTIPCESRQSLPDVSFTFGTDGVQYVLTQQDYVFVMSWNKKCGLSFMSGGSDTQWIFGDTFLRKFVSVYDFGKSSDFRGSDDGPRVGLAASAGVAPLESSSFVATGNASTTQAGATSSAEQLVYGLVAAAVAAIVAL</sequence>
<evidence type="ECO:0000313" key="13">
    <source>
        <dbReference type="EMBL" id="TPX68611.1"/>
    </source>
</evidence>
<feature type="chain" id="PRO_5021386794" description="rhizopuspepsin" evidence="11">
    <location>
        <begin position="19"/>
        <end position="474"/>
    </location>
</feature>
<keyword evidence="7 10" id="KW-0378">Hydrolase</keyword>
<evidence type="ECO:0000259" key="12">
    <source>
        <dbReference type="PROSITE" id="PS51767"/>
    </source>
</evidence>
<keyword evidence="9" id="KW-1015">Disulfide bond</keyword>